<dbReference type="InterPro" id="IPR006680">
    <property type="entry name" value="Amidohydro-rel"/>
</dbReference>
<feature type="binding site" evidence="10">
    <location>
        <position position="17"/>
    </location>
    <ligand>
        <name>Zn(2+)</name>
        <dbReference type="ChEBI" id="CHEBI:29105"/>
        <label>1</label>
    </ligand>
</feature>
<gene>
    <name evidence="10" type="primary">pyrC</name>
    <name evidence="13" type="ORF">CR159_16730</name>
</gene>
<dbReference type="RefSeq" id="WP_102075111.1">
    <property type="nucleotide sequence ID" value="NZ_PDNW01000016.1"/>
</dbReference>
<sequence>MQSPIDTLTITRPDDWHLHLRDGAVLDSVVADTARQFARAIIMPNLRPPVTTTELAHAYRDRIYSALERAGLSTTSFTPLMTLYLTDNTSADEVVRASKSGFVHGIKLYPAGATTNSDAGVTDLLGKCVPALEAMQATGMPLLVHGEVTDPEIDLFDREAIFIDRIMIPLRRAFPALKVVFEHLTTSDGVDYVREAAGPVAATITAHHLLYNRNALFQGGMRPHWYCLPVLKRERHRLALLQAASSGSGRFFLGTDSAPHAKGLKENACGCAGCYTALHAMELYATAFDSVGSLDKLEAFASLNGPAFYGLPVNQGTLTLNREAYTIPAELPMADTTVVPLAGGESLGWKVAL</sequence>
<dbReference type="Proteomes" id="UP000234190">
    <property type="component" value="Unassembled WGS sequence"/>
</dbReference>
<dbReference type="PANTHER" id="PTHR43137">
    <property type="entry name" value="DIHYDROOROTASE"/>
    <property type="match status" value="1"/>
</dbReference>
<accession>A0A2N4U181</accession>
<evidence type="ECO:0000313" key="13">
    <source>
        <dbReference type="EMBL" id="PLC48782.1"/>
    </source>
</evidence>
<dbReference type="CDD" id="cd01294">
    <property type="entry name" value="DHOase"/>
    <property type="match status" value="1"/>
</dbReference>
<dbReference type="HAMAP" id="MF_00219">
    <property type="entry name" value="PyrC_classII"/>
    <property type="match status" value="1"/>
</dbReference>
<keyword evidence="14" id="KW-1185">Reference proteome</keyword>
<keyword evidence="6 10" id="KW-0378">Hydrolase</keyword>
<proteinExistence type="inferred from homology"/>
<evidence type="ECO:0000256" key="1">
    <source>
        <dbReference type="ARBA" id="ARBA00002368"/>
    </source>
</evidence>
<dbReference type="PROSITE" id="PS00483">
    <property type="entry name" value="DIHYDROOROTASE_2"/>
    <property type="match status" value="1"/>
</dbReference>
<dbReference type="GO" id="GO:0044205">
    <property type="term" value="P:'de novo' UMP biosynthetic process"/>
    <property type="evidence" value="ECO:0007669"/>
    <property type="project" value="UniProtKB-UniRule"/>
</dbReference>
<feature type="binding site" evidence="10">
    <location>
        <position position="45"/>
    </location>
    <ligand>
        <name>substrate</name>
    </ligand>
</feature>
<evidence type="ECO:0000256" key="2">
    <source>
        <dbReference type="ARBA" id="ARBA00004880"/>
    </source>
</evidence>
<dbReference type="SUPFAM" id="SSF51556">
    <property type="entry name" value="Metallo-dependent hydrolases"/>
    <property type="match status" value="1"/>
</dbReference>
<feature type="binding site" evidence="10">
    <location>
        <position position="19"/>
    </location>
    <ligand>
        <name>Zn(2+)</name>
        <dbReference type="ChEBI" id="CHEBI:29105"/>
        <label>1</label>
    </ligand>
</feature>
<dbReference type="UniPathway" id="UPA00070">
    <property type="reaction ID" value="UER00117"/>
</dbReference>
<feature type="domain" description="Amidohydrolase-related" evidence="12">
    <location>
        <begin position="15"/>
        <end position="324"/>
    </location>
</feature>
<evidence type="ECO:0000256" key="8">
    <source>
        <dbReference type="ARBA" id="ARBA00022975"/>
    </source>
</evidence>
<feature type="binding site" evidence="10">
    <location>
        <position position="272"/>
    </location>
    <ligand>
        <name>substrate</name>
    </ligand>
</feature>
<comment type="similarity">
    <text evidence="3 10 11">Belongs to the metallo-dependent hydrolases superfamily. DHOase family. Class II DHOase subfamily.</text>
</comment>
<evidence type="ECO:0000256" key="11">
    <source>
        <dbReference type="RuleBase" id="RU003440"/>
    </source>
</evidence>
<evidence type="ECO:0000259" key="12">
    <source>
        <dbReference type="Pfam" id="PF01979"/>
    </source>
</evidence>
<dbReference type="FunFam" id="3.20.20.140:FF:000006">
    <property type="entry name" value="Dihydroorotase"/>
    <property type="match status" value="1"/>
</dbReference>
<organism evidence="13 14">
    <name type="scientific">Pollutimonas subterranea</name>
    <dbReference type="NCBI Taxonomy" id="2045210"/>
    <lineage>
        <taxon>Bacteria</taxon>
        <taxon>Pseudomonadati</taxon>
        <taxon>Pseudomonadota</taxon>
        <taxon>Betaproteobacteria</taxon>
        <taxon>Burkholderiales</taxon>
        <taxon>Alcaligenaceae</taxon>
        <taxon>Pollutimonas</taxon>
    </lineage>
</organism>
<comment type="pathway">
    <text evidence="2 10 11">Pyrimidine metabolism; UMP biosynthesis via de novo pathway; (S)-dihydroorotate from bicarbonate: step 3/3.</text>
</comment>
<dbReference type="GO" id="GO:0006207">
    <property type="term" value="P:'de novo' pyrimidine nucleobase biosynthetic process"/>
    <property type="evidence" value="ECO:0007669"/>
    <property type="project" value="TreeGrafter"/>
</dbReference>
<dbReference type="NCBIfam" id="TIGR00856">
    <property type="entry name" value="pyrC_dimer"/>
    <property type="match status" value="1"/>
</dbReference>
<name>A0A2N4U181_9BURK</name>
<keyword evidence="5 10" id="KW-0479">Metal-binding</keyword>
<comment type="cofactor">
    <cofactor evidence="10 11">
        <name>Zn(2+)</name>
        <dbReference type="ChEBI" id="CHEBI:29105"/>
    </cofactor>
    <text evidence="10 11">Binds 2 Zn(2+) ions per subunit.</text>
</comment>
<dbReference type="OrthoDB" id="9808095at2"/>
<dbReference type="GO" id="GO:0008270">
    <property type="term" value="F:zinc ion binding"/>
    <property type="evidence" value="ECO:0007669"/>
    <property type="project" value="UniProtKB-UniRule"/>
</dbReference>
<feature type="binding site" evidence="10">
    <location>
        <begin position="19"/>
        <end position="21"/>
    </location>
    <ligand>
        <name>substrate</name>
    </ligand>
</feature>
<dbReference type="Pfam" id="PF01979">
    <property type="entry name" value="Amidohydro_1"/>
    <property type="match status" value="1"/>
</dbReference>
<evidence type="ECO:0000256" key="10">
    <source>
        <dbReference type="HAMAP-Rule" id="MF_00219"/>
    </source>
</evidence>
<keyword evidence="8 10" id="KW-0665">Pyrimidine biosynthesis</keyword>
<evidence type="ECO:0000256" key="7">
    <source>
        <dbReference type="ARBA" id="ARBA00022833"/>
    </source>
</evidence>
<dbReference type="Gene3D" id="3.20.20.140">
    <property type="entry name" value="Metal-dependent hydrolases"/>
    <property type="match status" value="1"/>
</dbReference>
<dbReference type="InterPro" id="IPR032466">
    <property type="entry name" value="Metal_Hydrolase"/>
</dbReference>
<dbReference type="PROSITE" id="PS00482">
    <property type="entry name" value="DIHYDROOROTASE_1"/>
    <property type="match status" value="1"/>
</dbReference>
<evidence type="ECO:0000256" key="5">
    <source>
        <dbReference type="ARBA" id="ARBA00022723"/>
    </source>
</evidence>
<feature type="binding site" evidence="10">
    <location>
        <position position="183"/>
    </location>
    <ligand>
        <name>Zn(2+)</name>
        <dbReference type="ChEBI" id="CHEBI:29105"/>
        <label>2</label>
    </ligand>
</feature>
<comment type="caution">
    <text evidence="13">The sequence shown here is derived from an EMBL/GenBank/DDBJ whole genome shotgun (WGS) entry which is preliminary data.</text>
</comment>
<dbReference type="GO" id="GO:0004151">
    <property type="term" value="F:dihydroorotase activity"/>
    <property type="evidence" value="ECO:0007669"/>
    <property type="project" value="UniProtKB-UniRule"/>
</dbReference>
<comment type="catalytic activity">
    <reaction evidence="9 10 11">
        <text>(S)-dihydroorotate + H2O = N-carbamoyl-L-aspartate + H(+)</text>
        <dbReference type="Rhea" id="RHEA:24296"/>
        <dbReference type="ChEBI" id="CHEBI:15377"/>
        <dbReference type="ChEBI" id="CHEBI:15378"/>
        <dbReference type="ChEBI" id="CHEBI:30864"/>
        <dbReference type="ChEBI" id="CHEBI:32814"/>
        <dbReference type="EC" id="3.5.2.3"/>
    </reaction>
</comment>
<feature type="binding site" description="via carbamate group" evidence="10">
    <location>
        <position position="107"/>
    </location>
    <ligand>
        <name>Zn(2+)</name>
        <dbReference type="ChEBI" id="CHEBI:29105"/>
        <label>1</label>
    </ligand>
</feature>
<feature type="binding site" evidence="10">
    <location>
        <position position="228"/>
    </location>
    <ligand>
        <name>substrate</name>
    </ligand>
</feature>
<feature type="active site" evidence="10">
    <location>
        <position position="256"/>
    </location>
</feature>
<protein>
    <recommendedName>
        <fullName evidence="4 10">Dihydroorotase</fullName>
        <shortName evidence="10">DHOase</shortName>
        <ecNumber evidence="4 10">3.5.2.3</ecNumber>
    </recommendedName>
</protein>
<reference evidence="13 14" key="1">
    <citation type="submission" date="2017-10" db="EMBL/GenBank/DDBJ databases">
        <title>Two draft genome sequences of Pusillimonas sp. strains isolated from a nitrate- and radionuclide-contaminated groundwater in Russia.</title>
        <authorList>
            <person name="Grouzdev D.S."/>
            <person name="Tourova T.P."/>
            <person name="Goeva M.A."/>
            <person name="Babich T.L."/>
            <person name="Sokolova D.S."/>
            <person name="Abdullin R."/>
            <person name="Poltaraus A.B."/>
            <person name="Toshchakov S.V."/>
            <person name="Nazina T.N."/>
        </authorList>
    </citation>
    <scope>NUCLEOTIDE SEQUENCE [LARGE SCALE GENOMIC DNA]</scope>
    <source>
        <strain evidence="13 14">JR1/69-3-13</strain>
    </source>
</reference>
<dbReference type="PANTHER" id="PTHR43137:SF1">
    <property type="entry name" value="DIHYDROOROTASE"/>
    <property type="match status" value="1"/>
</dbReference>
<dbReference type="PIRSF" id="PIRSF001237">
    <property type="entry name" value="DHOdimr"/>
    <property type="match status" value="1"/>
</dbReference>
<keyword evidence="7 10" id="KW-0862">Zinc</keyword>
<dbReference type="GO" id="GO:0005829">
    <property type="term" value="C:cytosol"/>
    <property type="evidence" value="ECO:0007669"/>
    <property type="project" value="TreeGrafter"/>
</dbReference>
<feature type="binding site" description="via carbamate group" evidence="10">
    <location>
        <position position="107"/>
    </location>
    <ligand>
        <name>Zn(2+)</name>
        <dbReference type="ChEBI" id="CHEBI:29105"/>
        <label>2</label>
    </ligand>
</feature>
<dbReference type="InterPro" id="IPR004721">
    <property type="entry name" value="DHOdimr"/>
</dbReference>
<dbReference type="EC" id="3.5.2.3" evidence="4 10"/>
<evidence type="ECO:0000256" key="6">
    <source>
        <dbReference type="ARBA" id="ARBA00022801"/>
    </source>
</evidence>
<comment type="subunit">
    <text evidence="10">Homodimer.</text>
</comment>
<comment type="function">
    <text evidence="1 10">Catalyzes the reversible cyclization of carbamoyl aspartate to dihydroorotate.</text>
</comment>
<feature type="binding site" evidence="10">
    <location>
        <position position="145"/>
    </location>
    <ligand>
        <name>substrate</name>
    </ligand>
</feature>
<evidence type="ECO:0000256" key="4">
    <source>
        <dbReference type="ARBA" id="ARBA00012860"/>
    </source>
</evidence>
<feature type="binding site" evidence="10">
    <location>
        <position position="256"/>
    </location>
    <ligand>
        <name>Zn(2+)</name>
        <dbReference type="ChEBI" id="CHEBI:29105"/>
        <label>1</label>
    </ligand>
</feature>
<dbReference type="EMBL" id="PDNW01000016">
    <property type="protein sequence ID" value="PLC48782.1"/>
    <property type="molecule type" value="Genomic_DNA"/>
</dbReference>
<evidence type="ECO:0000313" key="14">
    <source>
        <dbReference type="Proteomes" id="UP000234190"/>
    </source>
</evidence>
<dbReference type="InterPro" id="IPR002195">
    <property type="entry name" value="Dihydroorotase_CS"/>
</dbReference>
<feature type="binding site" evidence="10">
    <location>
        <position position="145"/>
    </location>
    <ligand>
        <name>Zn(2+)</name>
        <dbReference type="ChEBI" id="CHEBI:29105"/>
        <label>2</label>
    </ligand>
</feature>
<feature type="modified residue" description="N6-carboxylysine" evidence="10">
    <location>
        <position position="107"/>
    </location>
</feature>
<evidence type="ECO:0000256" key="3">
    <source>
        <dbReference type="ARBA" id="ARBA00005631"/>
    </source>
</evidence>
<dbReference type="AlphaFoldDB" id="A0A2N4U181"/>
<feature type="binding site" evidence="10">
    <location>
        <position position="260"/>
    </location>
    <ligand>
        <name>substrate</name>
    </ligand>
</feature>
<evidence type="ECO:0000256" key="9">
    <source>
        <dbReference type="ARBA" id="ARBA00048492"/>
    </source>
</evidence>